<gene>
    <name evidence="2" type="ORF">AVDCRST_MAG59-2593</name>
</gene>
<evidence type="ECO:0000256" key="1">
    <source>
        <dbReference type="SAM" id="MobiDB-lite"/>
    </source>
</evidence>
<dbReference type="InterPro" id="IPR009057">
    <property type="entry name" value="Homeodomain-like_sf"/>
</dbReference>
<accession>A0A6J4UUR0</accession>
<organism evidence="2">
    <name type="scientific">uncultured Thermomicrobiales bacterium</name>
    <dbReference type="NCBI Taxonomy" id="1645740"/>
    <lineage>
        <taxon>Bacteria</taxon>
        <taxon>Pseudomonadati</taxon>
        <taxon>Thermomicrobiota</taxon>
        <taxon>Thermomicrobia</taxon>
        <taxon>Thermomicrobiales</taxon>
        <taxon>environmental samples</taxon>
    </lineage>
</organism>
<protein>
    <recommendedName>
        <fullName evidence="3">Mobile element protein</fullName>
    </recommendedName>
</protein>
<evidence type="ECO:0008006" key="3">
    <source>
        <dbReference type="Google" id="ProtNLM"/>
    </source>
</evidence>
<dbReference type="EMBL" id="CADCWF010000160">
    <property type="protein sequence ID" value="CAA9561054.1"/>
    <property type="molecule type" value="Genomic_DNA"/>
</dbReference>
<evidence type="ECO:0000313" key="2">
    <source>
        <dbReference type="EMBL" id="CAA9561054.1"/>
    </source>
</evidence>
<proteinExistence type="predicted"/>
<feature type="region of interest" description="Disordered" evidence="1">
    <location>
        <begin position="107"/>
        <end position="153"/>
    </location>
</feature>
<dbReference type="Pfam" id="PF13565">
    <property type="entry name" value="HTH_32"/>
    <property type="match status" value="1"/>
</dbReference>
<sequence>MVPPATEQRLAAPAIAAIVREPEGAVRRWLKRWVAEGIEGPNDRPLPARTAKATAAYRERLLAVVRQRLRSLGRPSSPWTLQRLAEYLAEPTGTRVSDATVRLALKAGGTVPSRPQHTVASPDPGYRVKKRRSSRPATTSRTATLSPTPTSST</sequence>
<dbReference type="SUPFAM" id="SSF46689">
    <property type="entry name" value="Homeodomain-like"/>
    <property type="match status" value="1"/>
</dbReference>
<feature type="compositionally biased region" description="Low complexity" evidence="1">
    <location>
        <begin position="135"/>
        <end position="153"/>
    </location>
</feature>
<name>A0A6J4UUR0_9BACT</name>
<reference evidence="2" key="1">
    <citation type="submission" date="2020-02" db="EMBL/GenBank/DDBJ databases">
        <authorList>
            <person name="Meier V. D."/>
        </authorList>
    </citation>
    <scope>NUCLEOTIDE SEQUENCE</scope>
    <source>
        <strain evidence="2">AVDCRST_MAG59</strain>
    </source>
</reference>
<dbReference type="AlphaFoldDB" id="A0A6J4UUR0"/>